<feature type="region of interest" description="Disordered" evidence="1">
    <location>
        <begin position="1"/>
        <end position="38"/>
    </location>
</feature>
<dbReference type="PANTHER" id="PTHR33375">
    <property type="entry name" value="CHROMOSOME-PARTITIONING PROTEIN PARB-RELATED"/>
    <property type="match status" value="1"/>
</dbReference>
<dbReference type="OrthoDB" id="7812516at2"/>
<evidence type="ECO:0000313" key="4">
    <source>
        <dbReference type="Proteomes" id="UP000248012"/>
    </source>
</evidence>
<dbReference type="Proteomes" id="UP000248012">
    <property type="component" value="Unassembled WGS sequence"/>
</dbReference>
<evidence type="ECO:0000259" key="2">
    <source>
        <dbReference type="SMART" id="SM00470"/>
    </source>
</evidence>
<dbReference type="SMART" id="SM00470">
    <property type="entry name" value="ParB"/>
    <property type="match status" value="1"/>
</dbReference>
<organism evidence="3 4">
    <name type="scientific">Litorivita pollutaquae</name>
    <dbReference type="NCBI Taxonomy" id="2200892"/>
    <lineage>
        <taxon>Bacteria</taxon>
        <taxon>Pseudomonadati</taxon>
        <taxon>Pseudomonadota</taxon>
        <taxon>Alphaproteobacteria</taxon>
        <taxon>Rhodobacterales</taxon>
        <taxon>Paracoccaceae</taxon>
        <taxon>Litorivita</taxon>
    </lineage>
</organism>
<dbReference type="RefSeq" id="WP_110797296.1">
    <property type="nucleotide sequence ID" value="NZ_KZ826493.1"/>
</dbReference>
<dbReference type="GO" id="GO:0005694">
    <property type="term" value="C:chromosome"/>
    <property type="evidence" value="ECO:0007669"/>
    <property type="project" value="TreeGrafter"/>
</dbReference>
<accession>A0A2V4NJV5</accession>
<dbReference type="InterPro" id="IPR036086">
    <property type="entry name" value="ParB/Sulfiredoxin_sf"/>
</dbReference>
<evidence type="ECO:0000313" key="3">
    <source>
        <dbReference type="EMBL" id="PYC46437.1"/>
    </source>
</evidence>
<dbReference type="Pfam" id="PF02195">
    <property type="entry name" value="ParB_N"/>
    <property type="match status" value="1"/>
</dbReference>
<reference evidence="3 4" key="1">
    <citation type="submission" date="2018-05" db="EMBL/GenBank/DDBJ databases">
        <title>Oceanovita maritima gen. nov., sp. nov., a marine bacterium in the family Rhodobacteraceae isolated from surface seawater of Lundu port Xiamen, China.</title>
        <authorList>
            <person name="Hetharua B.H."/>
            <person name="Min D."/>
            <person name="Liao H."/>
            <person name="Tian Y."/>
        </authorList>
    </citation>
    <scope>NUCLEOTIDE SEQUENCE [LARGE SCALE GENOMIC DNA]</scope>
    <source>
        <strain evidence="3 4">FSX-11</strain>
    </source>
</reference>
<protein>
    <recommendedName>
        <fullName evidence="2">ParB-like N-terminal domain-containing protein</fullName>
    </recommendedName>
</protein>
<dbReference type="PANTHER" id="PTHR33375:SF1">
    <property type="entry name" value="CHROMOSOME-PARTITIONING PROTEIN PARB-RELATED"/>
    <property type="match status" value="1"/>
</dbReference>
<dbReference type="InterPro" id="IPR050336">
    <property type="entry name" value="Chromosome_partition/occlusion"/>
</dbReference>
<evidence type="ECO:0000256" key="1">
    <source>
        <dbReference type="SAM" id="MobiDB-lite"/>
    </source>
</evidence>
<dbReference type="InterPro" id="IPR003115">
    <property type="entry name" value="ParB_N"/>
</dbReference>
<name>A0A2V4NJV5_9RHOB</name>
<dbReference type="SUPFAM" id="SSF110849">
    <property type="entry name" value="ParB/Sulfiredoxin"/>
    <property type="match status" value="1"/>
</dbReference>
<proteinExistence type="predicted"/>
<dbReference type="CDD" id="cd16405">
    <property type="entry name" value="RepB_like_N"/>
    <property type="match status" value="1"/>
</dbReference>
<gene>
    <name evidence="3" type="ORF">DI396_15525</name>
</gene>
<feature type="compositionally biased region" description="Low complexity" evidence="1">
    <location>
        <begin position="9"/>
        <end position="21"/>
    </location>
</feature>
<comment type="caution">
    <text evidence="3">The sequence shown here is derived from an EMBL/GenBank/DDBJ whole genome shotgun (WGS) entry which is preliminary data.</text>
</comment>
<dbReference type="Gene3D" id="3.90.1530.30">
    <property type="match status" value="1"/>
</dbReference>
<dbReference type="AlphaFoldDB" id="A0A2V4NJV5"/>
<dbReference type="EMBL" id="QFVT01000014">
    <property type="protein sequence ID" value="PYC46437.1"/>
    <property type="molecule type" value="Genomic_DNA"/>
</dbReference>
<keyword evidence="4" id="KW-1185">Reference proteome</keyword>
<dbReference type="InterPro" id="IPR037972">
    <property type="entry name" value="RepB_N"/>
</dbReference>
<dbReference type="GO" id="GO:0007059">
    <property type="term" value="P:chromosome segregation"/>
    <property type="evidence" value="ECO:0007669"/>
    <property type="project" value="TreeGrafter"/>
</dbReference>
<sequence>MAKRKRLTPARAAAPEGAAPETKSGFPMGVARHSPPSTPPIAHVAGQAASEAALHELAEDIRRARAEGRLVQSLPLDVIDEGYLVRDRIAVDATEMAALMGSLRDRGQQTPIEVVELDGGRFGLISGWRRLSALRELAKEDPDRFGKIQALLRRPETASDAYRAMVEENEIRVGLSYYERARIVARAAGEGVFADTSAALSGLFASASRAKRSKIGSFLRLHDALDDRLHFASAIPERLGLALVKALDTDKAFAARLRDRLRKTPPASAADEIAVLERAIDVHAPKTETVSPRTKAHAAPKPDVAQGVQLHRSKGGLVISGAGVTEAFEADLRDWLAARLNNQ</sequence>
<feature type="domain" description="ParB-like N-terminal" evidence="2">
    <location>
        <begin position="72"/>
        <end position="170"/>
    </location>
</feature>